<feature type="coiled-coil region" evidence="1">
    <location>
        <begin position="83"/>
        <end position="110"/>
    </location>
</feature>
<evidence type="ECO:0000256" key="2">
    <source>
        <dbReference type="SAM" id="Phobius"/>
    </source>
</evidence>
<proteinExistence type="predicted"/>
<gene>
    <name evidence="3" type="ORF">DdX_13801</name>
</gene>
<evidence type="ECO:0000313" key="3">
    <source>
        <dbReference type="EMBL" id="KAI1705196.1"/>
    </source>
</evidence>
<dbReference type="AlphaFoldDB" id="A0AAD4R2G5"/>
<comment type="caution">
    <text evidence="3">The sequence shown here is derived from an EMBL/GenBank/DDBJ whole genome shotgun (WGS) entry which is preliminary data.</text>
</comment>
<keyword evidence="1" id="KW-0175">Coiled coil</keyword>
<protein>
    <submittedName>
        <fullName evidence="3">Uncharacterized protein</fullName>
    </submittedName>
</protein>
<feature type="transmembrane region" description="Helical" evidence="2">
    <location>
        <begin position="12"/>
        <end position="31"/>
    </location>
</feature>
<reference evidence="3" key="1">
    <citation type="submission" date="2022-01" db="EMBL/GenBank/DDBJ databases">
        <title>Genome Sequence Resource for Two Populations of Ditylenchus destructor, the Migratory Endoparasitic Phytonematode.</title>
        <authorList>
            <person name="Zhang H."/>
            <person name="Lin R."/>
            <person name="Xie B."/>
        </authorList>
    </citation>
    <scope>NUCLEOTIDE SEQUENCE</scope>
    <source>
        <strain evidence="3">BazhouSP</strain>
    </source>
</reference>
<keyword evidence="2" id="KW-0472">Membrane</keyword>
<name>A0AAD4R2G5_9BILA</name>
<keyword evidence="4" id="KW-1185">Reference proteome</keyword>
<feature type="transmembrane region" description="Helical" evidence="2">
    <location>
        <begin position="133"/>
        <end position="155"/>
    </location>
</feature>
<keyword evidence="2" id="KW-1133">Transmembrane helix</keyword>
<accession>A0AAD4R2G5</accession>
<sequence length="189" mass="21263">MTHQWNDDPIHILMNLSIKIFAILIPLPNLAHATVISKLTGKRLLSPSFSVRQMSINAENEEKNDPGDDPLAKHCCDLVEELRNDTKTELSKIDQRIDQLTQRVSAVESEIYKRTESKVAESEAMPILTPMPAFGIVVIGTVMIFLLALLIYLIAMKFGVRTPKQKSKMSKGKCYPKVEVPRKLLITHA</sequence>
<keyword evidence="2" id="KW-0812">Transmembrane</keyword>
<evidence type="ECO:0000313" key="4">
    <source>
        <dbReference type="Proteomes" id="UP001201812"/>
    </source>
</evidence>
<evidence type="ECO:0000256" key="1">
    <source>
        <dbReference type="SAM" id="Coils"/>
    </source>
</evidence>
<organism evidence="3 4">
    <name type="scientific">Ditylenchus destructor</name>
    <dbReference type="NCBI Taxonomy" id="166010"/>
    <lineage>
        <taxon>Eukaryota</taxon>
        <taxon>Metazoa</taxon>
        <taxon>Ecdysozoa</taxon>
        <taxon>Nematoda</taxon>
        <taxon>Chromadorea</taxon>
        <taxon>Rhabditida</taxon>
        <taxon>Tylenchina</taxon>
        <taxon>Tylenchomorpha</taxon>
        <taxon>Sphaerularioidea</taxon>
        <taxon>Anguinidae</taxon>
        <taxon>Anguininae</taxon>
        <taxon>Ditylenchus</taxon>
    </lineage>
</organism>
<dbReference type="EMBL" id="JAKKPZ010000059">
    <property type="protein sequence ID" value="KAI1705196.1"/>
    <property type="molecule type" value="Genomic_DNA"/>
</dbReference>
<dbReference type="Proteomes" id="UP001201812">
    <property type="component" value="Unassembled WGS sequence"/>
</dbReference>